<keyword evidence="6 7" id="KW-0418">Kinase</keyword>
<feature type="active site" description="Phosphoserine intermediate" evidence="6">
    <location>
        <position position="85"/>
    </location>
</feature>
<evidence type="ECO:0000313" key="9">
    <source>
        <dbReference type="EMBL" id="GGX34319.1"/>
    </source>
</evidence>
<dbReference type="Proteomes" id="UP000653343">
    <property type="component" value="Unassembled WGS sequence"/>
</dbReference>
<sequence>MKAPLTFWFTGLSGAGKSTIANALSLKLKADGYPAYVLDGDVLRQGLCKDLKFSPSDRTENLRRIAEVAKLINHAGMHVIVATISPMRSDRAMAKAIIGTAWREIHIATPLEICEMRDVKGLYRRARSGELSEFTGVSAPYEVPASPDISIDTDKKSIEQCVTSILSKTIL</sequence>
<evidence type="ECO:0000256" key="2">
    <source>
        <dbReference type="ARBA" id="ARBA00012121"/>
    </source>
</evidence>
<dbReference type="InterPro" id="IPR002891">
    <property type="entry name" value="APS"/>
</dbReference>
<keyword evidence="5 6" id="KW-0067">ATP-binding</keyword>
<dbReference type="RefSeq" id="WP_189355894.1">
    <property type="nucleotide sequence ID" value="NZ_BMYU01000002.1"/>
</dbReference>
<comment type="similarity">
    <text evidence="6 7">Belongs to the APS kinase family.</text>
</comment>
<protein>
    <recommendedName>
        <fullName evidence="2 6">Adenylyl-sulfate kinase</fullName>
        <ecNumber evidence="2 6">2.7.1.25</ecNumber>
    </recommendedName>
    <alternativeName>
        <fullName evidence="6">APS kinase</fullName>
    </alternativeName>
    <alternativeName>
        <fullName evidence="6">ATP adenosine-5'-phosphosulfate 3'-phosphotransferase</fullName>
    </alternativeName>
    <alternativeName>
        <fullName evidence="6">Adenosine-5'-phosphosulfate kinase</fullName>
    </alternativeName>
</protein>
<dbReference type="NCBIfam" id="TIGR00455">
    <property type="entry name" value="apsK"/>
    <property type="match status" value="1"/>
</dbReference>
<comment type="catalytic activity">
    <reaction evidence="1 6 7">
        <text>adenosine 5'-phosphosulfate + ATP = 3'-phosphoadenylyl sulfate + ADP + H(+)</text>
        <dbReference type="Rhea" id="RHEA:24152"/>
        <dbReference type="ChEBI" id="CHEBI:15378"/>
        <dbReference type="ChEBI" id="CHEBI:30616"/>
        <dbReference type="ChEBI" id="CHEBI:58243"/>
        <dbReference type="ChEBI" id="CHEBI:58339"/>
        <dbReference type="ChEBI" id="CHEBI:456216"/>
        <dbReference type="EC" id="2.7.1.25"/>
    </reaction>
</comment>
<keyword evidence="3 6" id="KW-0808">Transferase</keyword>
<comment type="caution">
    <text evidence="9">The sequence shown here is derived from an EMBL/GenBank/DDBJ whole genome shotgun (WGS) entry which is preliminary data.</text>
</comment>
<dbReference type="EMBL" id="BMYU01000002">
    <property type="protein sequence ID" value="GGX34319.1"/>
    <property type="molecule type" value="Genomic_DNA"/>
</dbReference>
<evidence type="ECO:0000313" key="10">
    <source>
        <dbReference type="Proteomes" id="UP000653343"/>
    </source>
</evidence>
<dbReference type="PANTHER" id="PTHR42700">
    <property type="entry name" value="SULFATE ADENYLYLTRANSFERASE"/>
    <property type="match status" value="1"/>
</dbReference>
<dbReference type="PANTHER" id="PTHR42700:SF1">
    <property type="entry name" value="SULFATE ADENYLYLTRANSFERASE"/>
    <property type="match status" value="1"/>
</dbReference>
<evidence type="ECO:0000259" key="8">
    <source>
        <dbReference type="Pfam" id="PF01583"/>
    </source>
</evidence>
<dbReference type="Pfam" id="PF01583">
    <property type="entry name" value="APS_kinase"/>
    <property type="match status" value="1"/>
</dbReference>
<proteinExistence type="inferred from homology"/>
<dbReference type="InterPro" id="IPR050512">
    <property type="entry name" value="Sulf_AdTrans/APS_kinase"/>
</dbReference>
<evidence type="ECO:0000256" key="6">
    <source>
        <dbReference type="HAMAP-Rule" id="MF_00065"/>
    </source>
</evidence>
<dbReference type="HAMAP" id="MF_00065">
    <property type="entry name" value="Adenylyl_sulf_kinase"/>
    <property type="match status" value="1"/>
</dbReference>
<keyword evidence="4 6" id="KW-0547">Nucleotide-binding</keyword>
<dbReference type="InterPro" id="IPR027417">
    <property type="entry name" value="P-loop_NTPase"/>
</dbReference>
<comment type="function">
    <text evidence="6 7">Catalyzes the synthesis of activated sulfate.</text>
</comment>
<evidence type="ECO:0000256" key="5">
    <source>
        <dbReference type="ARBA" id="ARBA00022840"/>
    </source>
</evidence>
<gene>
    <name evidence="6 9" type="primary">cysC</name>
    <name evidence="9" type="ORF">GCM10010946_09350</name>
</gene>
<keyword evidence="6" id="KW-0597">Phosphoprotein</keyword>
<evidence type="ECO:0000256" key="7">
    <source>
        <dbReference type="RuleBase" id="RU004347"/>
    </source>
</evidence>
<dbReference type="SUPFAM" id="SSF52540">
    <property type="entry name" value="P-loop containing nucleoside triphosphate hydrolases"/>
    <property type="match status" value="1"/>
</dbReference>
<dbReference type="InterPro" id="IPR059117">
    <property type="entry name" value="APS_kinase_dom"/>
</dbReference>
<dbReference type="CDD" id="cd02027">
    <property type="entry name" value="APSK"/>
    <property type="match status" value="1"/>
</dbReference>
<organism evidence="9 10">
    <name type="scientific">Undibacterium squillarum</name>
    <dbReference type="NCBI Taxonomy" id="1131567"/>
    <lineage>
        <taxon>Bacteria</taxon>
        <taxon>Pseudomonadati</taxon>
        <taxon>Pseudomonadota</taxon>
        <taxon>Betaproteobacteria</taxon>
        <taxon>Burkholderiales</taxon>
        <taxon>Oxalobacteraceae</taxon>
        <taxon>Undibacterium</taxon>
    </lineage>
</organism>
<evidence type="ECO:0000256" key="3">
    <source>
        <dbReference type="ARBA" id="ARBA00022679"/>
    </source>
</evidence>
<keyword evidence="10" id="KW-1185">Reference proteome</keyword>
<dbReference type="Gene3D" id="3.40.50.300">
    <property type="entry name" value="P-loop containing nucleotide triphosphate hydrolases"/>
    <property type="match status" value="1"/>
</dbReference>
<evidence type="ECO:0000256" key="4">
    <source>
        <dbReference type="ARBA" id="ARBA00022741"/>
    </source>
</evidence>
<feature type="binding site" evidence="6">
    <location>
        <begin position="11"/>
        <end position="18"/>
    </location>
    <ligand>
        <name>ATP</name>
        <dbReference type="ChEBI" id="CHEBI:30616"/>
    </ligand>
</feature>
<comment type="pathway">
    <text evidence="6 7">Sulfur metabolism; hydrogen sulfide biosynthesis; sulfite from sulfate: step 2/3.</text>
</comment>
<dbReference type="GO" id="GO:0016301">
    <property type="term" value="F:kinase activity"/>
    <property type="evidence" value="ECO:0007669"/>
    <property type="project" value="UniProtKB-KW"/>
</dbReference>
<reference evidence="10" key="1">
    <citation type="journal article" date="2019" name="Int. J. Syst. Evol. Microbiol.">
        <title>The Global Catalogue of Microorganisms (GCM) 10K type strain sequencing project: providing services to taxonomists for standard genome sequencing and annotation.</title>
        <authorList>
            <consortium name="The Broad Institute Genomics Platform"/>
            <consortium name="The Broad Institute Genome Sequencing Center for Infectious Disease"/>
            <person name="Wu L."/>
            <person name="Ma J."/>
        </authorList>
    </citation>
    <scope>NUCLEOTIDE SEQUENCE [LARGE SCALE GENOMIC DNA]</scope>
    <source>
        <strain evidence="10">KCTC 23917</strain>
    </source>
</reference>
<dbReference type="NCBIfam" id="NF003013">
    <property type="entry name" value="PRK03846.1"/>
    <property type="match status" value="1"/>
</dbReference>
<dbReference type="EC" id="2.7.1.25" evidence="2 6"/>
<evidence type="ECO:0000256" key="1">
    <source>
        <dbReference type="ARBA" id="ARBA00001823"/>
    </source>
</evidence>
<name>A0ABQ2XVW1_9BURK</name>
<accession>A0ABQ2XVW1</accession>
<feature type="domain" description="APS kinase" evidence="8">
    <location>
        <begin position="4"/>
        <end position="152"/>
    </location>
</feature>